<dbReference type="EMBL" id="JAIWQS010000011">
    <property type="protein sequence ID" value="KAJ8750241.1"/>
    <property type="molecule type" value="Genomic_DNA"/>
</dbReference>
<comment type="similarity">
    <text evidence="9">Belongs to the monovalent cation:proton antiporter 2 (CPA2) transporter (TC 2.A.37) family. CHX (TC 2.A.37.4) subfamily.</text>
</comment>
<evidence type="ECO:0000256" key="8">
    <source>
        <dbReference type="ARBA" id="ARBA00023136"/>
    </source>
</evidence>
<dbReference type="Pfam" id="PF23256">
    <property type="entry name" value="CHX17_2nd"/>
    <property type="match status" value="1"/>
</dbReference>
<evidence type="ECO:0000256" key="6">
    <source>
        <dbReference type="ARBA" id="ARBA00022989"/>
    </source>
</evidence>
<accession>A0AAV8SDY0</accession>
<feature type="transmembrane region" description="Helical" evidence="10">
    <location>
        <begin position="117"/>
        <end position="136"/>
    </location>
</feature>
<gene>
    <name evidence="14" type="ORF">K2173_014156</name>
</gene>
<evidence type="ECO:0000313" key="15">
    <source>
        <dbReference type="Proteomes" id="UP001159364"/>
    </source>
</evidence>
<dbReference type="InterPro" id="IPR057291">
    <property type="entry name" value="CHX17_2nd"/>
</dbReference>
<dbReference type="GO" id="GO:1902600">
    <property type="term" value="P:proton transmembrane transport"/>
    <property type="evidence" value="ECO:0007669"/>
    <property type="project" value="InterPro"/>
</dbReference>
<keyword evidence="3" id="KW-0633">Potassium transport</keyword>
<keyword evidence="5" id="KW-0630">Potassium</keyword>
<name>A0AAV8SDY0_9ROSI</name>
<evidence type="ECO:0000256" key="10">
    <source>
        <dbReference type="SAM" id="Phobius"/>
    </source>
</evidence>
<dbReference type="Proteomes" id="UP001159364">
    <property type="component" value="Linkage Group LG11"/>
</dbReference>
<dbReference type="PANTHER" id="PTHR32468:SF134">
    <property type="entry name" value="CATION_H+ EXCHANGER DOMAIN-CONTAINING PROTEIN"/>
    <property type="match status" value="1"/>
</dbReference>
<evidence type="ECO:0000256" key="1">
    <source>
        <dbReference type="ARBA" id="ARBA00004141"/>
    </source>
</evidence>
<evidence type="ECO:0000313" key="14">
    <source>
        <dbReference type="EMBL" id="KAJ8750241.1"/>
    </source>
</evidence>
<dbReference type="AlphaFoldDB" id="A0AAV8SDY0"/>
<dbReference type="GO" id="GO:0015297">
    <property type="term" value="F:antiporter activity"/>
    <property type="evidence" value="ECO:0007669"/>
    <property type="project" value="InterPro"/>
</dbReference>
<dbReference type="GO" id="GO:0006885">
    <property type="term" value="P:regulation of pH"/>
    <property type="evidence" value="ECO:0007669"/>
    <property type="project" value="TreeGrafter"/>
</dbReference>
<feature type="transmembrane region" description="Helical" evidence="10">
    <location>
        <begin position="359"/>
        <end position="378"/>
    </location>
</feature>
<dbReference type="Gene3D" id="1.20.1530.20">
    <property type="match status" value="1"/>
</dbReference>
<dbReference type="Pfam" id="PF23259">
    <property type="entry name" value="CHX17_C"/>
    <property type="match status" value="1"/>
</dbReference>
<evidence type="ECO:0000256" key="4">
    <source>
        <dbReference type="ARBA" id="ARBA00022692"/>
    </source>
</evidence>
<keyword evidence="2" id="KW-0813">Transport</keyword>
<feature type="transmembrane region" description="Helical" evidence="10">
    <location>
        <begin position="88"/>
        <end position="111"/>
    </location>
</feature>
<evidence type="ECO:0008006" key="16">
    <source>
        <dbReference type="Google" id="ProtNLM"/>
    </source>
</evidence>
<evidence type="ECO:0000259" key="11">
    <source>
        <dbReference type="Pfam" id="PF00999"/>
    </source>
</evidence>
<feature type="transmembrane region" description="Helical" evidence="10">
    <location>
        <begin position="216"/>
        <end position="236"/>
    </location>
</feature>
<dbReference type="GO" id="GO:0016020">
    <property type="term" value="C:membrane"/>
    <property type="evidence" value="ECO:0007669"/>
    <property type="project" value="UniProtKB-SubCell"/>
</dbReference>
<sequence>MVLILFIGQAVYFFLKHLGISLFVSQMLTGLILGPTFLGQTQTMRNLVFPHDSQDVLGTAAGFGCSLFMFLIGVKMDPTLLFRTGKKVVIIGVTTVLTPLVFGLGYEWALINSYQGITVTILQCLSSFPVISYLVSDLKLTNSELGRMGLSSALASDILSVFLVIVLPMIGNNSAKVITKDGAAILAFVLVTLLVIRPILVWLVERTPEGKPVNSSTVHILVVFALLSEIYFHLFHQVQYVGPFIAGLAVPSGPPLGSALVQTLESVTRAILVPLFVATTTMRADLWLIIGNFDNIKIFMLSMVLILAVKFVACLIISWCCNLPLVDAVVLALIMTSKGITELIMFSILRDLKIITNDLFAALTLWITLNTIIVPMLVKAIYDPSRKYAGFQMRNIMGLKPESEFRVLTCIHMPENINNVLKLLDAMYPTKESPIDLYALHLIELVGESTPVFYAHPKNKPVANFYSQNVVQAFNNYERDNWGTVSVHNFTVISPRNLMYEDICTLALDKITSFILIPFHTKWSICGNIESEDEKLRALNAMVLHKAPCSVGVYFSRGKLTRPHSRLSFNSSTYACMLFFGGIDDREALVLAKRMTKNSRTILTVVRFVPQIDNSGAAGKESKQALTTEDMILDEKELKDVKQNTVCDEYVFYSEHEVSDGPHTAMIIRSMAHDYSLFIIGRRHGEKCPQLEGLTEWMDYPELGPIGDLLASSDVDIKASVLVVQQQKQL</sequence>
<feature type="domain" description="Cation/H(+) antiporter central" evidence="12">
    <location>
        <begin position="437"/>
        <end position="558"/>
    </location>
</feature>
<organism evidence="14 15">
    <name type="scientific">Erythroxylum novogranatense</name>
    <dbReference type="NCBI Taxonomy" id="1862640"/>
    <lineage>
        <taxon>Eukaryota</taxon>
        <taxon>Viridiplantae</taxon>
        <taxon>Streptophyta</taxon>
        <taxon>Embryophyta</taxon>
        <taxon>Tracheophyta</taxon>
        <taxon>Spermatophyta</taxon>
        <taxon>Magnoliopsida</taxon>
        <taxon>eudicotyledons</taxon>
        <taxon>Gunneridae</taxon>
        <taxon>Pentapetalae</taxon>
        <taxon>rosids</taxon>
        <taxon>fabids</taxon>
        <taxon>Malpighiales</taxon>
        <taxon>Erythroxylaceae</taxon>
        <taxon>Erythroxylum</taxon>
    </lineage>
</organism>
<dbReference type="PANTHER" id="PTHR32468">
    <property type="entry name" value="CATION/H + ANTIPORTER"/>
    <property type="match status" value="1"/>
</dbReference>
<feature type="transmembrane region" description="Helical" evidence="10">
    <location>
        <begin position="12"/>
        <end position="36"/>
    </location>
</feature>
<dbReference type="GO" id="GO:0012505">
    <property type="term" value="C:endomembrane system"/>
    <property type="evidence" value="ECO:0007669"/>
    <property type="project" value="TreeGrafter"/>
</dbReference>
<dbReference type="InterPro" id="IPR006153">
    <property type="entry name" value="Cation/H_exchanger_TM"/>
</dbReference>
<keyword evidence="15" id="KW-1185">Reference proteome</keyword>
<evidence type="ECO:0000256" key="2">
    <source>
        <dbReference type="ARBA" id="ARBA00022448"/>
    </source>
</evidence>
<evidence type="ECO:0000256" key="9">
    <source>
        <dbReference type="ARBA" id="ARBA00038341"/>
    </source>
</evidence>
<evidence type="ECO:0000259" key="12">
    <source>
        <dbReference type="Pfam" id="PF23256"/>
    </source>
</evidence>
<evidence type="ECO:0000256" key="7">
    <source>
        <dbReference type="ARBA" id="ARBA00023065"/>
    </source>
</evidence>
<evidence type="ECO:0000256" key="3">
    <source>
        <dbReference type="ARBA" id="ARBA00022538"/>
    </source>
</evidence>
<keyword evidence="4 10" id="KW-0812">Transmembrane</keyword>
<dbReference type="InterPro" id="IPR038770">
    <property type="entry name" value="Na+/solute_symporter_sf"/>
</dbReference>
<feature type="transmembrane region" description="Helical" evidence="10">
    <location>
        <begin position="325"/>
        <end position="347"/>
    </location>
</feature>
<keyword evidence="6 10" id="KW-1133">Transmembrane helix</keyword>
<feature type="domain" description="Cation/H+ exchanger transmembrane" evidence="11">
    <location>
        <begin position="3"/>
        <end position="378"/>
    </location>
</feature>
<dbReference type="Pfam" id="PF00999">
    <property type="entry name" value="Na_H_Exchanger"/>
    <property type="match status" value="1"/>
</dbReference>
<feature type="transmembrane region" description="Helical" evidence="10">
    <location>
        <begin position="182"/>
        <end position="204"/>
    </location>
</feature>
<dbReference type="InterPro" id="IPR057290">
    <property type="entry name" value="CHX17_C"/>
</dbReference>
<comment type="caution">
    <text evidence="14">The sequence shown here is derived from an EMBL/GenBank/DDBJ whole genome shotgun (WGS) entry which is preliminary data.</text>
</comment>
<feature type="transmembrane region" description="Helical" evidence="10">
    <location>
        <begin position="148"/>
        <end position="170"/>
    </location>
</feature>
<feature type="transmembrane region" description="Helical" evidence="10">
    <location>
        <begin position="298"/>
        <end position="319"/>
    </location>
</feature>
<reference evidence="14 15" key="1">
    <citation type="submission" date="2021-09" db="EMBL/GenBank/DDBJ databases">
        <title>Genomic insights and catalytic innovation underlie evolution of tropane alkaloids biosynthesis.</title>
        <authorList>
            <person name="Wang Y.-J."/>
            <person name="Tian T."/>
            <person name="Huang J.-P."/>
            <person name="Huang S.-X."/>
        </authorList>
    </citation>
    <scope>NUCLEOTIDE SEQUENCE [LARGE SCALE GENOMIC DNA]</scope>
    <source>
        <strain evidence="14">KIB-2018</strain>
        <tissue evidence="14">Leaf</tissue>
    </source>
</reference>
<keyword evidence="7" id="KW-0406">Ion transport</keyword>
<evidence type="ECO:0000259" key="13">
    <source>
        <dbReference type="Pfam" id="PF23259"/>
    </source>
</evidence>
<evidence type="ECO:0000256" key="5">
    <source>
        <dbReference type="ARBA" id="ARBA00022958"/>
    </source>
</evidence>
<feature type="domain" description="Cation/H(+) antiporter C-terminal" evidence="13">
    <location>
        <begin position="576"/>
        <end position="727"/>
    </location>
</feature>
<keyword evidence="8 10" id="KW-0472">Membrane</keyword>
<dbReference type="GO" id="GO:0006813">
    <property type="term" value="P:potassium ion transport"/>
    <property type="evidence" value="ECO:0007669"/>
    <property type="project" value="UniProtKB-KW"/>
</dbReference>
<proteinExistence type="inferred from homology"/>
<protein>
    <recommendedName>
        <fullName evidence="16">Cation/H+ exchanger domain-containing protein</fullName>
    </recommendedName>
</protein>
<comment type="subcellular location">
    <subcellularLocation>
        <location evidence="1">Membrane</location>
        <topology evidence="1">Multi-pass membrane protein</topology>
    </subcellularLocation>
</comment>
<dbReference type="InterPro" id="IPR050794">
    <property type="entry name" value="CPA2_transporter"/>
</dbReference>
<feature type="transmembrane region" description="Helical" evidence="10">
    <location>
        <begin position="56"/>
        <end position="76"/>
    </location>
</feature>